<evidence type="ECO:0000256" key="2">
    <source>
        <dbReference type="ARBA" id="ARBA00022801"/>
    </source>
</evidence>
<evidence type="ECO:0000256" key="3">
    <source>
        <dbReference type="HAMAP-Rule" id="MF_01440"/>
    </source>
</evidence>
<dbReference type="EMBL" id="AP022853">
    <property type="protein sequence ID" value="BCB27543.1"/>
    <property type="molecule type" value="Genomic_DNA"/>
</dbReference>
<dbReference type="NCBIfam" id="NF010013">
    <property type="entry name" value="PRK13487.1"/>
    <property type="match status" value="1"/>
</dbReference>
<dbReference type="InterPro" id="IPR005659">
    <property type="entry name" value="Chemorcpt_Glu_NH3ase_CheD"/>
</dbReference>
<sequence>MALAPLLTPPPPKPTLPGFEHVRRSWNANYEAYAARILPGEYYVTKNDEGVYTTLGSCISACIRDRVLGIGGMNHFMLPSTDSCEAGAWKASSQSSATRYGNYAMEHLINEIMRNGGKRQNLEVKVFGGGRILENMTDVGARNIAFVRDYLHMEGLQVVSEDVGSIYPRMVVYFPATGRVRVKRLRSLHTNTIVSQEISYIDTLKKKPITGDVELF</sequence>
<protein>
    <recommendedName>
        <fullName evidence="3">Probable chemoreceptor glutamine deamidase CheD</fullName>
        <ecNumber evidence="3">3.5.1.44</ecNumber>
    </recommendedName>
</protein>
<gene>
    <name evidence="4" type="primary">cheD1_1</name>
    <name evidence="3" type="synonym">cheD</name>
    <name evidence="4" type="ORF">SKTS_24290</name>
</gene>
<dbReference type="HAMAP" id="MF_01440">
    <property type="entry name" value="CheD"/>
    <property type="match status" value="1"/>
</dbReference>
<evidence type="ECO:0000313" key="4">
    <source>
        <dbReference type="EMBL" id="BCB27543.1"/>
    </source>
</evidence>
<evidence type="ECO:0000256" key="1">
    <source>
        <dbReference type="ARBA" id="ARBA00022500"/>
    </source>
</evidence>
<organism evidence="4 5">
    <name type="scientific">Sulfurimicrobium lacus</name>
    <dbReference type="NCBI Taxonomy" id="2715678"/>
    <lineage>
        <taxon>Bacteria</taxon>
        <taxon>Pseudomonadati</taxon>
        <taxon>Pseudomonadota</taxon>
        <taxon>Betaproteobacteria</taxon>
        <taxon>Nitrosomonadales</taxon>
        <taxon>Sulfuricellaceae</taxon>
        <taxon>Sulfurimicrobium</taxon>
    </lineage>
</organism>
<dbReference type="InterPro" id="IPR011324">
    <property type="entry name" value="Cytotoxic_necrot_fac-like_cat"/>
</dbReference>
<dbReference type="Pfam" id="PF03975">
    <property type="entry name" value="CheD"/>
    <property type="match status" value="1"/>
</dbReference>
<proteinExistence type="inferred from homology"/>
<dbReference type="GO" id="GO:0006935">
    <property type="term" value="P:chemotaxis"/>
    <property type="evidence" value="ECO:0007669"/>
    <property type="project" value="UniProtKB-UniRule"/>
</dbReference>
<dbReference type="Gene3D" id="3.30.1330.200">
    <property type="match status" value="1"/>
</dbReference>
<dbReference type="GO" id="GO:0050568">
    <property type="term" value="F:protein-glutamine glutaminase activity"/>
    <property type="evidence" value="ECO:0007669"/>
    <property type="project" value="UniProtKB-UniRule"/>
</dbReference>
<comment type="function">
    <text evidence="3">Probably deamidates glutamine residues to glutamate on methyl-accepting chemotaxis receptors (MCPs), playing an important role in chemotaxis.</text>
</comment>
<keyword evidence="1 3" id="KW-0145">Chemotaxis</keyword>
<dbReference type="KEGG" id="slac:SKTS_24290"/>
<accession>A0A6F8VCH1</accession>
<comment type="catalytic activity">
    <reaction evidence="3">
        <text>L-glutaminyl-[protein] + H2O = L-glutamyl-[protein] + NH4(+)</text>
        <dbReference type="Rhea" id="RHEA:16441"/>
        <dbReference type="Rhea" id="RHEA-COMP:10207"/>
        <dbReference type="Rhea" id="RHEA-COMP:10208"/>
        <dbReference type="ChEBI" id="CHEBI:15377"/>
        <dbReference type="ChEBI" id="CHEBI:28938"/>
        <dbReference type="ChEBI" id="CHEBI:29973"/>
        <dbReference type="ChEBI" id="CHEBI:30011"/>
        <dbReference type="EC" id="3.5.1.44"/>
    </reaction>
</comment>
<evidence type="ECO:0000313" key="5">
    <source>
        <dbReference type="Proteomes" id="UP000502260"/>
    </source>
</evidence>
<dbReference type="PANTHER" id="PTHR35147">
    <property type="entry name" value="CHEMORECEPTOR GLUTAMINE DEAMIDASE CHED-RELATED"/>
    <property type="match status" value="1"/>
</dbReference>
<keyword evidence="2 3" id="KW-0378">Hydrolase</keyword>
<dbReference type="AlphaFoldDB" id="A0A6F8VCH1"/>
<dbReference type="EC" id="3.5.1.44" evidence="3"/>
<dbReference type="InterPro" id="IPR038592">
    <property type="entry name" value="CheD-like_sf"/>
</dbReference>
<dbReference type="Proteomes" id="UP000502260">
    <property type="component" value="Chromosome"/>
</dbReference>
<reference evidence="5" key="1">
    <citation type="submission" date="2020-03" db="EMBL/GenBank/DDBJ databases">
        <title>Complete genome sequence of sulfur-oxidizing bacterium skT11.</title>
        <authorList>
            <person name="Kanda M."/>
            <person name="Kojima H."/>
            <person name="Fukui M."/>
        </authorList>
    </citation>
    <scope>NUCLEOTIDE SEQUENCE [LARGE SCALE GENOMIC DNA]</scope>
    <source>
        <strain evidence="5">skT11</strain>
    </source>
</reference>
<dbReference type="RefSeq" id="WP_173065373.1">
    <property type="nucleotide sequence ID" value="NZ_AP022853.1"/>
</dbReference>
<comment type="similarity">
    <text evidence="3">Belongs to the CheD family.</text>
</comment>
<keyword evidence="4" id="KW-0675">Receptor</keyword>
<name>A0A6F8VCH1_9PROT</name>
<dbReference type="PANTHER" id="PTHR35147:SF2">
    <property type="entry name" value="CHEMORECEPTOR GLUTAMINE DEAMIDASE CHED-RELATED"/>
    <property type="match status" value="1"/>
</dbReference>
<keyword evidence="5" id="KW-1185">Reference proteome</keyword>
<dbReference type="SUPFAM" id="SSF64438">
    <property type="entry name" value="CNF1/YfiH-like putative cysteine hydrolases"/>
    <property type="match status" value="1"/>
</dbReference>
<dbReference type="CDD" id="cd16352">
    <property type="entry name" value="CheD"/>
    <property type="match status" value="1"/>
</dbReference>